<proteinExistence type="predicted"/>
<dbReference type="EMBL" id="CAJOAY010001932">
    <property type="protein sequence ID" value="CAF3903524.1"/>
    <property type="molecule type" value="Genomic_DNA"/>
</dbReference>
<evidence type="ECO:0000313" key="1">
    <source>
        <dbReference type="EMBL" id="CAF3903524.1"/>
    </source>
</evidence>
<reference evidence="1" key="1">
    <citation type="submission" date="2021-02" db="EMBL/GenBank/DDBJ databases">
        <authorList>
            <person name="Nowell W R."/>
        </authorList>
    </citation>
    <scope>NUCLEOTIDE SEQUENCE</scope>
</reference>
<dbReference type="Proteomes" id="UP000663881">
    <property type="component" value="Unassembled WGS sequence"/>
</dbReference>
<dbReference type="AlphaFoldDB" id="A0A819HPU9"/>
<feature type="non-terminal residue" evidence="1">
    <location>
        <position position="1"/>
    </location>
</feature>
<accession>A0A819HPU9</accession>
<feature type="non-terminal residue" evidence="1">
    <location>
        <position position="32"/>
    </location>
</feature>
<comment type="caution">
    <text evidence="1">The sequence shown here is derived from an EMBL/GenBank/DDBJ whole genome shotgun (WGS) entry which is preliminary data.</text>
</comment>
<organism evidence="1 2">
    <name type="scientific">Adineta steineri</name>
    <dbReference type="NCBI Taxonomy" id="433720"/>
    <lineage>
        <taxon>Eukaryota</taxon>
        <taxon>Metazoa</taxon>
        <taxon>Spiralia</taxon>
        <taxon>Gnathifera</taxon>
        <taxon>Rotifera</taxon>
        <taxon>Eurotatoria</taxon>
        <taxon>Bdelloidea</taxon>
        <taxon>Adinetida</taxon>
        <taxon>Adinetidae</taxon>
        <taxon>Adineta</taxon>
    </lineage>
</organism>
<sequence>MATNVSQSKTRILVLHGYYDSAQNREYQMRSL</sequence>
<protein>
    <submittedName>
        <fullName evidence="1">Uncharacterized protein</fullName>
    </submittedName>
</protein>
<evidence type="ECO:0000313" key="2">
    <source>
        <dbReference type="Proteomes" id="UP000663881"/>
    </source>
</evidence>
<name>A0A819HPU9_9BILA</name>
<gene>
    <name evidence="1" type="ORF">OKA104_LOCUS24318</name>
</gene>